<name>A0ACC2JZ52_9PEZI</name>
<evidence type="ECO:0000313" key="2">
    <source>
        <dbReference type="Proteomes" id="UP001153332"/>
    </source>
</evidence>
<comment type="caution">
    <text evidence="1">The sequence shown here is derived from an EMBL/GenBank/DDBJ whole genome shotgun (WGS) entry which is preliminary data.</text>
</comment>
<accession>A0ACC2JZ52</accession>
<keyword evidence="2" id="KW-1185">Reference proteome</keyword>
<dbReference type="Proteomes" id="UP001153332">
    <property type="component" value="Unassembled WGS sequence"/>
</dbReference>
<dbReference type="EMBL" id="JAPUUL010000082">
    <property type="protein sequence ID" value="KAJ8132800.1"/>
    <property type="molecule type" value="Genomic_DNA"/>
</dbReference>
<organism evidence="1 2">
    <name type="scientific">Lasiodiplodia mahajangana</name>
    <dbReference type="NCBI Taxonomy" id="1108764"/>
    <lineage>
        <taxon>Eukaryota</taxon>
        <taxon>Fungi</taxon>
        <taxon>Dikarya</taxon>
        <taxon>Ascomycota</taxon>
        <taxon>Pezizomycotina</taxon>
        <taxon>Dothideomycetes</taxon>
        <taxon>Dothideomycetes incertae sedis</taxon>
        <taxon>Botryosphaeriales</taxon>
        <taxon>Botryosphaeriaceae</taxon>
        <taxon>Lasiodiplodia</taxon>
    </lineage>
</organism>
<evidence type="ECO:0000313" key="1">
    <source>
        <dbReference type="EMBL" id="KAJ8132800.1"/>
    </source>
</evidence>
<protein>
    <submittedName>
        <fullName evidence="1">Uncharacterized protein</fullName>
    </submittedName>
</protein>
<proteinExistence type="predicted"/>
<gene>
    <name evidence="1" type="ORF">O1611_g824</name>
</gene>
<sequence>MAQQLGSDSIFRYVHDGDINNVGICLDSGTDINQKHESWDQTPAAMAVGFNQVKVLELLIERNADINIPDRGGRTPLFYAVLFDRSEAIQRLLQAKADPNFLDKNGKSPLHWAAKQGNTEAVELLVKYGTDVNRPDDDGQTPLMFAAMNNHYDTIAILLDAEAAIDTRDSINEQSAVSFAAENGHTKVVELLIKAGCNIYSQGERYPPLERAASRGNPELLRLFLGPEPQDSELLVQAKAIAETLYHACSHDYSEGYEDTKEFILGRERDYFSCKDKDGRTALSWAAQIASKETVDALLTRGADPNSVDNNGRAPLSWAAENGNGEIVQALLFKGANPDRADDNNRTPLSWAAENGGMTVVRSLLPENKTNETLEYVTKRGQADPKSVDLAAMDTKWTPLWYAAMGGHVKATKALLESGANPLTKDNQGKEMINYLATDKRIDHKEVWRVLEPYFELLSECKDTTKEVDELFWAMVLKFPENPDEELGLKQVTVRELLTSSVHTALSTGTCLKWVHLPANNMRWVEILMTKHYKGCGEKGNQSRNKILKSKLWTENQNIPQHETTPQRKDHYHGRFMRPGCHVLPPEKGSTPSQARSGTSRNAEDSCLKGFVLFMPYLHWERERAVIKLKKIQEKRGGERSENGELNETETLYRTYLGEKHPLHIRRTLDRYYYPNSSNIDDRDGDQTSLRYFETHGFNCEEFERVLTMVDQLWMWVLPARGEMPATIITAFPQRSDRKAPEKLTALVANIHEKCRDLSTWSCYEVAEVIVAECSRVYFDFTSNRKQLVQFLTVYRASIGKIIDNDAERFSSLQQTIGKLNYIFGQAKTKTLENQPSSKQSEAPQTTLDKRGEQDKADKAKKPLDREEVLCELLDIEADIEDLRQIKDIRDELTIMENLFRRQEGVIQEMSQIMQVGEGQNKNKSHEKLYSPHTVVERNLKEVELLDRFAKRAEEAIEQLLGLKEKQADLLLTNTIYKINDATDKQGKTLMTFTVVTIIFFPWIEDKLPLNWVVKILLSVALPLSVVLLIIAFSFDKSLRETRVKSFITRWISCMRPSVESEGKPQMRVAVKGRAAYGQAAPKSAGLWRRNCNLQEDIEGGTNVTSAARNSV</sequence>
<reference evidence="1" key="1">
    <citation type="submission" date="2022-12" db="EMBL/GenBank/DDBJ databases">
        <title>Genome Sequence of Lasiodiplodia mahajangana.</title>
        <authorList>
            <person name="Buettner E."/>
        </authorList>
    </citation>
    <scope>NUCLEOTIDE SEQUENCE</scope>
    <source>
        <strain evidence="1">VT137</strain>
    </source>
</reference>